<reference evidence="2" key="1">
    <citation type="submission" date="2020-08" db="EMBL/GenBank/DDBJ databases">
        <title>Whole genome shotgun sequence of Polymorphospora rubra NBRC 101157.</title>
        <authorList>
            <person name="Komaki H."/>
            <person name="Tamura T."/>
        </authorList>
    </citation>
    <scope>NUCLEOTIDE SEQUENCE</scope>
    <source>
        <strain evidence="2">NBRC 101157</strain>
    </source>
</reference>
<organism evidence="2 3">
    <name type="scientific">Polymorphospora rubra</name>
    <dbReference type="NCBI Taxonomy" id="338584"/>
    <lineage>
        <taxon>Bacteria</taxon>
        <taxon>Bacillati</taxon>
        <taxon>Actinomycetota</taxon>
        <taxon>Actinomycetes</taxon>
        <taxon>Micromonosporales</taxon>
        <taxon>Micromonosporaceae</taxon>
        <taxon>Polymorphospora</taxon>
    </lineage>
</organism>
<evidence type="ECO:0000256" key="1">
    <source>
        <dbReference type="SAM" id="MobiDB-lite"/>
    </source>
</evidence>
<proteinExistence type="predicted"/>
<dbReference type="EMBL" id="AP023359">
    <property type="protein sequence ID" value="BCJ70317.1"/>
    <property type="molecule type" value="Genomic_DNA"/>
</dbReference>
<dbReference type="KEGG" id="pry:Prubr_73380"/>
<evidence type="ECO:0008006" key="4">
    <source>
        <dbReference type="Google" id="ProtNLM"/>
    </source>
</evidence>
<feature type="compositionally biased region" description="Basic and acidic residues" evidence="1">
    <location>
        <begin position="176"/>
        <end position="189"/>
    </location>
</feature>
<name>A0A810NAS1_9ACTN</name>
<accession>A0A810NAS1</accession>
<sequence>MSPYFLFTSCMSGVSRRLLVKSSSLRTLTGIGGELGSRAMRASVRVRKGIRVQRSRFVFFAVPPQRETDGVGAAPGIFWMLVSPNNRPLGRASGCHPTYGECWDAVVCLQQGHERLRVVESTAERTGQWCWWAELDRAVVAVSSRSYLRGRECTYNVERFLEAVPKAAIVSGTRNTARDGRRARDDDPAPRWSGRTPPTGIRRLSHPGSATGTPR</sequence>
<keyword evidence="3" id="KW-1185">Reference proteome</keyword>
<evidence type="ECO:0000313" key="2">
    <source>
        <dbReference type="EMBL" id="BCJ70317.1"/>
    </source>
</evidence>
<protein>
    <recommendedName>
        <fullName evidence="4">DUF1508 domain-containing protein</fullName>
    </recommendedName>
</protein>
<feature type="region of interest" description="Disordered" evidence="1">
    <location>
        <begin position="172"/>
        <end position="215"/>
    </location>
</feature>
<dbReference type="AlphaFoldDB" id="A0A810NAS1"/>
<dbReference type="Proteomes" id="UP000680866">
    <property type="component" value="Chromosome"/>
</dbReference>
<gene>
    <name evidence="2" type="ORF">Prubr_73380</name>
</gene>
<evidence type="ECO:0000313" key="3">
    <source>
        <dbReference type="Proteomes" id="UP000680866"/>
    </source>
</evidence>